<sequence>MKNNLLLLMAASTLLFTSCDGQVKPIGEGTLDLEKFSFNTKRTDLLPEKYKSKDYQDTYEIEINGEKENSIMFQRDSTFSNQFTPERKAIGLEYRQRNWGMDDQLAVFQGQYFQKINIASTLDGKIKALGCLADELTKSQAENLLKKLTSKYGASKTMKSSWNNKLTIHEWKEKDRIIRYVTSFTNENNTMKIVVDKTQGTISEGEKEPHYLGYLFIIDPALKSEVFGKMNTGDFVYINNESE</sequence>
<dbReference type="RefSeq" id="WP_131797765.1">
    <property type="nucleotide sequence ID" value="NZ_JAMXLT020000002.1"/>
</dbReference>
<evidence type="ECO:0000313" key="1">
    <source>
        <dbReference type="EMBL" id="MDW8547560.1"/>
    </source>
</evidence>
<proteinExistence type="predicted"/>
<reference evidence="1 2" key="1">
    <citation type="submission" date="2023-11" db="EMBL/GenBank/DDBJ databases">
        <title>First isolation, identification, and characterization of non-pathogenic Epilithonimonas ginsengisoli isolated from diseased farmed rainbow trout (Oncorhynchus mykiss) in Chile.</title>
        <authorList>
            <person name="Miranda C.D."/>
            <person name="Irgang R."/>
            <person name="Concha C."/>
            <person name="Rojas R."/>
            <person name="Avendano R."/>
        </authorList>
    </citation>
    <scope>NUCLEOTIDE SEQUENCE [LARGE SCALE GENOMIC DNA]</scope>
    <source>
        <strain evidence="1 2">FP99</strain>
    </source>
</reference>
<accession>A0ABU4JD33</accession>
<dbReference type="PROSITE" id="PS51257">
    <property type="entry name" value="PROKAR_LIPOPROTEIN"/>
    <property type="match status" value="1"/>
</dbReference>
<dbReference type="Proteomes" id="UP001204439">
    <property type="component" value="Unassembled WGS sequence"/>
</dbReference>
<evidence type="ECO:0000313" key="2">
    <source>
        <dbReference type="Proteomes" id="UP001204439"/>
    </source>
</evidence>
<comment type="caution">
    <text evidence="1">The sequence shown here is derived from an EMBL/GenBank/DDBJ whole genome shotgun (WGS) entry which is preliminary data.</text>
</comment>
<keyword evidence="2" id="KW-1185">Reference proteome</keyword>
<gene>
    <name evidence="1" type="ORF">NG800_001470</name>
</gene>
<name>A0ABU4JD33_9FLAO</name>
<organism evidence="1 2">
    <name type="scientific">Epilithonimonas ginsengisoli</name>
    <dbReference type="NCBI Taxonomy" id="1245592"/>
    <lineage>
        <taxon>Bacteria</taxon>
        <taxon>Pseudomonadati</taxon>
        <taxon>Bacteroidota</taxon>
        <taxon>Flavobacteriia</taxon>
        <taxon>Flavobacteriales</taxon>
        <taxon>Weeksellaceae</taxon>
        <taxon>Chryseobacterium group</taxon>
        <taxon>Epilithonimonas</taxon>
    </lineage>
</organism>
<protein>
    <submittedName>
        <fullName evidence="1">Uncharacterized protein</fullName>
    </submittedName>
</protein>
<dbReference type="EMBL" id="JAMXLT020000002">
    <property type="protein sequence ID" value="MDW8547560.1"/>
    <property type="molecule type" value="Genomic_DNA"/>
</dbReference>